<dbReference type="AlphaFoldDB" id="A0A3N6PA27"/>
<evidence type="ECO:0000313" key="2">
    <source>
        <dbReference type="Proteomes" id="UP000269154"/>
    </source>
</evidence>
<dbReference type="OrthoDB" id="572779at2"/>
<gene>
    <name evidence="1" type="ORF">D5R40_05645</name>
</gene>
<organism evidence="1 2">
    <name type="scientific">Okeania hirsuta</name>
    <dbReference type="NCBI Taxonomy" id="1458930"/>
    <lineage>
        <taxon>Bacteria</taxon>
        <taxon>Bacillati</taxon>
        <taxon>Cyanobacteriota</taxon>
        <taxon>Cyanophyceae</taxon>
        <taxon>Oscillatoriophycideae</taxon>
        <taxon>Oscillatoriales</taxon>
        <taxon>Microcoleaceae</taxon>
        <taxon>Okeania</taxon>
    </lineage>
</organism>
<name>A0A3N6PA27_9CYAN</name>
<proteinExistence type="predicted"/>
<keyword evidence="2" id="KW-1185">Reference proteome</keyword>
<protein>
    <submittedName>
        <fullName evidence="1">Uncharacterized protein</fullName>
    </submittedName>
</protein>
<comment type="caution">
    <text evidence="1">The sequence shown here is derived from an EMBL/GenBank/DDBJ whole genome shotgun (WGS) entry which is preliminary data.</text>
</comment>
<accession>A0A3N6PA27</accession>
<dbReference type="RefSeq" id="WP_124143013.1">
    <property type="nucleotide sequence ID" value="NZ_CAWOKI010000246.1"/>
</dbReference>
<sequence length="144" mass="16764">MEDYQAAFLERYSDTEILDKSGIKIGAMHFGGVTIECLLKAMIFATLPNSATREWKTDNNNPGHTFTNPGHSYTEALKRHNKLKSRIDKFPQVRKWLDEIENPMCQHFIDIRYFAIEANNVNYKNCFNTYQKLIGWLQKQATTL</sequence>
<evidence type="ECO:0000313" key="1">
    <source>
        <dbReference type="EMBL" id="RQH51448.1"/>
    </source>
</evidence>
<dbReference type="EMBL" id="RCBY01000019">
    <property type="protein sequence ID" value="RQH51448.1"/>
    <property type="molecule type" value="Genomic_DNA"/>
</dbReference>
<reference evidence="1 2" key="1">
    <citation type="journal article" date="2018" name="ACS Chem. Biol.">
        <title>Ketoreductase domain dysfunction expands chemodiversity: malyngamide biosynthesis in the cyanobacterium Okeania hirsuta.</title>
        <authorList>
            <person name="Moss N.A."/>
            <person name="Leao T."/>
            <person name="Rankin M."/>
            <person name="McCullough T.M."/>
            <person name="Qu P."/>
            <person name="Korobeynikov A."/>
            <person name="Smith J.L."/>
            <person name="Gerwick L."/>
            <person name="Gerwick W.H."/>
        </authorList>
    </citation>
    <scope>NUCLEOTIDE SEQUENCE [LARGE SCALE GENOMIC DNA]</scope>
    <source>
        <strain evidence="1 2">PAB10Feb10-1</strain>
    </source>
</reference>
<dbReference type="Proteomes" id="UP000269154">
    <property type="component" value="Unassembled WGS sequence"/>
</dbReference>